<protein>
    <submittedName>
        <fullName evidence="2">Uncharacterized protein</fullName>
    </submittedName>
</protein>
<keyword evidence="3" id="KW-1185">Reference proteome</keyword>
<comment type="caution">
    <text evidence="2">The sequence shown here is derived from an EMBL/GenBank/DDBJ whole genome shotgun (WGS) entry which is preliminary data.</text>
</comment>
<proteinExistence type="predicted"/>
<dbReference type="GeneID" id="41972463"/>
<evidence type="ECO:0000313" key="3">
    <source>
        <dbReference type="Proteomes" id="UP000319257"/>
    </source>
</evidence>
<dbReference type="InParanoid" id="A0A507B568"/>
<gene>
    <name evidence="2" type="ORF">E0L32_005016</name>
</gene>
<name>A0A507B568_9PEZI</name>
<dbReference type="AlphaFoldDB" id="A0A507B568"/>
<sequence>MPDFRYTGDINPTGPRGRSSGGLYERPPTRVSVRFDHDLYSGPDSGLDISLSLDSKPELALSKAPWRSRRGGRARIPDFADETQATVDALTMPAYETQEEVNEGDEEAVKKDGEDKDLYPFVTRGKQARHTSMFKKFRIFDFQESSSFQSAS</sequence>
<accession>A0A507B568</accession>
<dbReference type="Proteomes" id="UP000319257">
    <property type="component" value="Unassembled WGS sequence"/>
</dbReference>
<feature type="region of interest" description="Disordered" evidence="1">
    <location>
        <begin position="1"/>
        <end position="28"/>
    </location>
</feature>
<dbReference type="RefSeq" id="XP_030996618.1">
    <property type="nucleotide sequence ID" value="XM_031139491.1"/>
</dbReference>
<reference evidence="2 3" key="1">
    <citation type="submission" date="2019-06" db="EMBL/GenBank/DDBJ databases">
        <title>Draft genome sequence of the filamentous fungus Phialemoniopsis curvata isolated from diesel fuel.</title>
        <authorList>
            <person name="Varaljay V.A."/>
            <person name="Lyon W.J."/>
            <person name="Crouch A.L."/>
            <person name="Drake C.E."/>
            <person name="Hollomon J.M."/>
            <person name="Nadeau L.J."/>
            <person name="Nunn H.S."/>
            <person name="Stevenson B.S."/>
            <person name="Bojanowski C.L."/>
            <person name="Crookes-Goodson W.J."/>
        </authorList>
    </citation>
    <scope>NUCLEOTIDE SEQUENCE [LARGE SCALE GENOMIC DNA]</scope>
    <source>
        <strain evidence="2 3">D216</strain>
    </source>
</reference>
<dbReference type="EMBL" id="SKBQ01000025">
    <property type="protein sequence ID" value="TPX14907.1"/>
    <property type="molecule type" value="Genomic_DNA"/>
</dbReference>
<evidence type="ECO:0000313" key="2">
    <source>
        <dbReference type="EMBL" id="TPX14907.1"/>
    </source>
</evidence>
<evidence type="ECO:0000256" key="1">
    <source>
        <dbReference type="SAM" id="MobiDB-lite"/>
    </source>
</evidence>
<organism evidence="2 3">
    <name type="scientific">Thyridium curvatum</name>
    <dbReference type="NCBI Taxonomy" id="1093900"/>
    <lineage>
        <taxon>Eukaryota</taxon>
        <taxon>Fungi</taxon>
        <taxon>Dikarya</taxon>
        <taxon>Ascomycota</taxon>
        <taxon>Pezizomycotina</taxon>
        <taxon>Sordariomycetes</taxon>
        <taxon>Sordariomycetidae</taxon>
        <taxon>Thyridiales</taxon>
        <taxon>Thyridiaceae</taxon>
        <taxon>Thyridium</taxon>
    </lineage>
</organism>